<name>A0A078M8D6_9STAP</name>
<dbReference type="EMBL" id="CCSE01000001">
    <property type="protein sequence ID" value="CEA03653.1"/>
    <property type="molecule type" value="Genomic_DNA"/>
</dbReference>
<dbReference type="HOGENOM" id="CLU_697877_0_0_9"/>
<dbReference type="AlphaFoldDB" id="A0A078M8D6"/>
<organism evidence="2 3">
    <name type="scientific">Jeotgalicoccus saudimassiliensis</name>
    <dbReference type="NCBI Taxonomy" id="1461582"/>
    <lineage>
        <taxon>Bacteria</taxon>
        <taxon>Bacillati</taxon>
        <taxon>Bacillota</taxon>
        <taxon>Bacilli</taxon>
        <taxon>Bacillales</taxon>
        <taxon>Staphylococcaceae</taxon>
        <taxon>Jeotgalicoccus</taxon>
    </lineage>
</organism>
<keyword evidence="1" id="KW-0812">Transmembrane</keyword>
<dbReference type="RefSeq" id="WP_035811117.1">
    <property type="nucleotide sequence ID" value="NZ_CCSE01000001.1"/>
</dbReference>
<feature type="transmembrane region" description="Helical" evidence="1">
    <location>
        <begin position="196"/>
        <end position="217"/>
    </location>
</feature>
<feature type="transmembrane region" description="Helical" evidence="1">
    <location>
        <begin position="7"/>
        <end position="28"/>
    </location>
</feature>
<proteinExistence type="predicted"/>
<keyword evidence="1" id="KW-1133">Transmembrane helix</keyword>
<keyword evidence="1" id="KW-0472">Membrane</keyword>
<evidence type="ECO:0000256" key="1">
    <source>
        <dbReference type="SAM" id="Phobius"/>
    </source>
</evidence>
<dbReference type="Proteomes" id="UP000044136">
    <property type="component" value="Unassembled WGS sequence"/>
</dbReference>
<feature type="transmembrane region" description="Helical" evidence="1">
    <location>
        <begin position="141"/>
        <end position="164"/>
    </location>
</feature>
<dbReference type="OrthoDB" id="2352496at2"/>
<feature type="transmembrane region" description="Helical" evidence="1">
    <location>
        <begin position="170"/>
        <end position="189"/>
    </location>
</feature>
<dbReference type="eggNOG" id="ENOG5032VB6">
    <property type="taxonomic scope" value="Bacteria"/>
</dbReference>
<feature type="transmembrane region" description="Helical" evidence="1">
    <location>
        <begin position="40"/>
        <end position="58"/>
    </location>
</feature>
<evidence type="ECO:0008006" key="4">
    <source>
        <dbReference type="Google" id="ProtNLM"/>
    </source>
</evidence>
<evidence type="ECO:0000313" key="2">
    <source>
        <dbReference type="EMBL" id="CEA03653.1"/>
    </source>
</evidence>
<evidence type="ECO:0000313" key="3">
    <source>
        <dbReference type="Proteomes" id="UP000044136"/>
    </source>
</evidence>
<feature type="transmembrane region" description="Helical" evidence="1">
    <location>
        <begin position="65"/>
        <end position="93"/>
    </location>
</feature>
<protein>
    <recommendedName>
        <fullName evidence="4">DUF4129 domain-containing protein</fullName>
    </recommendedName>
</protein>
<sequence>MSRVNYYAKFVFYFAVDMFVPGLTAVLINIHNTAPGDSYLLPLGAVIFILLVLSHVIAERFSLQAVYFLVPLGIILLVLTGSYWLTALLIAGFSVWTLEQLHDNIDNHYNEKMMIIMLLFVIILNLINTPEIDAHQLQLHLIAAGMFVFYFLGRIFMLMTGSGWDFTSRAWVFAVSSAFLITAAALFTGLYKYAEFAVQTVIIFLINGFIMLLRPFFSFLETVEFKFPDMEQEQMEVNEDGNAVNETFEGTTAVSEVPVMTILIVLTVIGIGVFLLMYFRKRSRPVKSTAESKSYTTSVRTSTTKEKLTPAVSVPEGEVRKQYYAFEKWLAGRNLGRYHGETIDEWAERMNIGNTELLERYKQYRYDSREMTAEEFYEFKEMIKNIKPLLGDKSS</sequence>
<keyword evidence="3" id="KW-1185">Reference proteome</keyword>
<feature type="transmembrane region" description="Helical" evidence="1">
    <location>
        <begin position="113"/>
        <end position="129"/>
    </location>
</feature>
<reference evidence="2 3" key="1">
    <citation type="submission" date="2014-07" db="EMBL/GenBank/DDBJ databases">
        <authorList>
            <person name="Urmite Genomes Urmite Genomes"/>
        </authorList>
    </citation>
    <scope>NUCLEOTIDE SEQUENCE [LARGE SCALE GENOMIC DNA]</scope>
    <source>
        <strain evidence="2 3">13MG44_air</strain>
    </source>
</reference>
<dbReference type="STRING" id="1461582.BN1048_02162"/>
<gene>
    <name evidence="2" type="ORF">BN1048_02162</name>
</gene>
<feature type="transmembrane region" description="Helical" evidence="1">
    <location>
        <begin position="257"/>
        <end position="279"/>
    </location>
</feature>
<accession>A0A078M8D6</accession>